<comment type="subcellular location">
    <subcellularLocation>
        <location evidence="1">Cell envelope</location>
    </subcellularLocation>
</comment>
<dbReference type="Gene3D" id="2.40.30.170">
    <property type="match status" value="1"/>
</dbReference>
<feature type="domain" description="Multidrug resistance protein MdtA-like barrel-sandwich hybrid" evidence="5">
    <location>
        <begin position="101"/>
        <end position="242"/>
    </location>
</feature>
<dbReference type="InterPro" id="IPR058625">
    <property type="entry name" value="MdtA-like_BSH"/>
</dbReference>
<proteinExistence type="inferred from homology"/>
<dbReference type="GO" id="GO:0046677">
    <property type="term" value="P:response to antibiotic"/>
    <property type="evidence" value="ECO:0007669"/>
    <property type="project" value="TreeGrafter"/>
</dbReference>
<dbReference type="Pfam" id="PF25876">
    <property type="entry name" value="HH_MFP_RND"/>
    <property type="match status" value="1"/>
</dbReference>
<reference evidence="8 9" key="1">
    <citation type="submission" date="2017-08" db="EMBL/GenBank/DDBJ databases">
        <title>Infants hospitalized years apart are colonized by the same room-sourced microbial strains.</title>
        <authorList>
            <person name="Brooks B."/>
            <person name="Olm M.R."/>
            <person name="Firek B.A."/>
            <person name="Baker R."/>
            <person name="Thomas B.C."/>
            <person name="Morowitz M.J."/>
            <person name="Banfield J.F."/>
        </authorList>
    </citation>
    <scope>NUCLEOTIDE SEQUENCE [LARGE SCALE GENOMIC DNA]</scope>
    <source>
        <strain evidence="8">S2_005_003_R2_41</strain>
    </source>
</reference>
<feature type="domain" description="Multidrug resistance protein MdtA-like beta-barrel" evidence="6">
    <location>
        <begin position="282"/>
        <end position="336"/>
    </location>
</feature>
<dbReference type="InterPro" id="IPR058626">
    <property type="entry name" value="MdtA-like_b-barrel"/>
</dbReference>
<dbReference type="Gene3D" id="2.40.420.20">
    <property type="match status" value="1"/>
</dbReference>
<sequence length="434" mass="45554">MSNPTNNNTPDRSEGAGAQSTPANPAGPSLARRSVWPTVTGVTAVLAVAAGVFGMHSFKAEASNPPAQQQPQATPVSVATVTETQVNAWDEFSGRLEAVERVDVRSRVAGAVQSVHFREGALVKQGDLLVTIDPAPYKAEVDRAAAQVASAQARAAYTRSEQERARRLYAEQAIAQRELDERLNAGNEADANLRAAQASLQSAKLNLSYTQVRAPVAGRIGKLEVTVGNLVAAGPGAPVLTTLVSVSPIYASFDADEQVIGRALRDMPGGASARSLIGQIPVQMGTVATDGTPFEGKLQLIDNQVDAKSGTVRVRATFENKDGALIPGQFARIRMGQAQESKALLVAERAVGTDQNKKFVMVVNADNKAEYREVTLGAPINGLRVVASGLKPGERIVVNGLQHVRPGVLVDPKVVPMDATAQGNAKAGKLASNP</sequence>
<evidence type="ECO:0000256" key="1">
    <source>
        <dbReference type="ARBA" id="ARBA00004196"/>
    </source>
</evidence>
<dbReference type="InterPro" id="IPR058627">
    <property type="entry name" value="MdtA-like_C"/>
</dbReference>
<feature type="domain" description="Multidrug resistance protein MdtA-like alpha-helical hairpin" evidence="4">
    <location>
        <begin position="142"/>
        <end position="210"/>
    </location>
</feature>
<evidence type="ECO:0000259" key="4">
    <source>
        <dbReference type="Pfam" id="PF25876"/>
    </source>
</evidence>
<dbReference type="Pfam" id="PF25967">
    <property type="entry name" value="RND-MFP_C"/>
    <property type="match status" value="1"/>
</dbReference>
<evidence type="ECO:0000259" key="6">
    <source>
        <dbReference type="Pfam" id="PF25944"/>
    </source>
</evidence>
<evidence type="ECO:0000259" key="5">
    <source>
        <dbReference type="Pfam" id="PF25917"/>
    </source>
</evidence>
<dbReference type="PANTHER" id="PTHR30158:SF10">
    <property type="entry name" value="CATION EFFLUX PUMP"/>
    <property type="match status" value="1"/>
</dbReference>
<dbReference type="AlphaFoldDB" id="A0A2W5Q5F7"/>
<evidence type="ECO:0000313" key="8">
    <source>
        <dbReference type="EMBL" id="PZQ69925.1"/>
    </source>
</evidence>
<evidence type="ECO:0000313" key="9">
    <source>
        <dbReference type="Proteomes" id="UP000249135"/>
    </source>
</evidence>
<dbReference type="FunFam" id="2.40.420.20:FF:000001">
    <property type="entry name" value="Efflux RND transporter periplasmic adaptor subunit"/>
    <property type="match status" value="1"/>
</dbReference>
<gene>
    <name evidence="8" type="ORF">DI563_18985</name>
</gene>
<dbReference type="InterPro" id="IPR058624">
    <property type="entry name" value="MdtA-like_HH"/>
</dbReference>
<dbReference type="Gene3D" id="1.10.287.470">
    <property type="entry name" value="Helix hairpin bin"/>
    <property type="match status" value="1"/>
</dbReference>
<dbReference type="GO" id="GO:0030313">
    <property type="term" value="C:cell envelope"/>
    <property type="evidence" value="ECO:0007669"/>
    <property type="project" value="UniProtKB-SubCell"/>
</dbReference>
<feature type="compositionally biased region" description="Polar residues" evidence="3">
    <location>
        <begin position="1"/>
        <end position="10"/>
    </location>
</feature>
<feature type="region of interest" description="Disordered" evidence="3">
    <location>
        <begin position="1"/>
        <end position="32"/>
    </location>
</feature>
<accession>A0A2W5Q5F7</accession>
<name>A0A2W5Q5F7_VARPD</name>
<dbReference type="Pfam" id="PF25944">
    <property type="entry name" value="Beta-barrel_RND"/>
    <property type="match status" value="1"/>
</dbReference>
<comment type="similarity">
    <text evidence="2">Belongs to the membrane fusion protein (MFP) (TC 8.A.1) family.</text>
</comment>
<dbReference type="Proteomes" id="UP000249135">
    <property type="component" value="Unassembled WGS sequence"/>
</dbReference>
<dbReference type="GO" id="GO:0022857">
    <property type="term" value="F:transmembrane transporter activity"/>
    <property type="evidence" value="ECO:0007669"/>
    <property type="project" value="InterPro"/>
</dbReference>
<dbReference type="Gene3D" id="2.40.50.100">
    <property type="match status" value="1"/>
</dbReference>
<dbReference type="SUPFAM" id="SSF111369">
    <property type="entry name" value="HlyD-like secretion proteins"/>
    <property type="match status" value="1"/>
</dbReference>
<dbReference type="NCBIfam" id="TIGR01730">
    <property type="entry name" value="RND_mfp"/>
    <property type="match status" value="1"/>
</dbReference>
<organism evidence="8 9">
    <name type="scientific">Variovorax paradoxus</name>
    <dbReference type="NCBI Taxonomy" id="34073"/>
    <lineage>
        <taxon>Bacteria</taxon>
        <taxon>Pseudomonadati</taxon>
        <taxon>Pseudomonadota</taxon>
        <taxon>Betaproteobacteria</taxon>
        <taxon>Burkholderiales</taxon>
        <taxon>Comamonadaceae</taxon>
        <taxon>Variovorax</taxon>
    </lineage>
</organism>
<comment type="caution">
    <text evidence="8">The sequence shown here is derived from an EMBL/GenBank/DDBJ whole genome shotgun (WGS) entry which is preliminary data.</text>
</comment>
<evidence type="ECO:0000256" key="3">
    <source>
        <dbReference type="SAM" id="MobiDB-lite"/>
    </source>
</evidence>
<feature type="domain" description="Multidrug resistance protein MdtA-like C-terminal permuted SH3" evidence="7">
    <location>
        <begin position="343"/>
        <end position="402"/>
    </location>
</feature>
<dbReference type="PANTHER" id="PTHR30158">
    <property type="entry name" value="ACRA/E-RELATED COMPONENT OF DRUG EFFLUX TRANSPORTER"/>
    <property type="match status" value="1"/>
</dbReference>
<dbReference type="GO" id="GO:0005886">
    <property type="term" value="C:plasma membrane"/>
    <property type="evidence" value="ECO:0007669"/>
    <property type="project" value="TreeGrafter"/>
</dbReference>
<evidence type="ECO:0000259" key="7">
    <source>
        <dbReference type="Pfam" id="PF25967"/>
    </source>
</evidence>
<evidence type="ECO:0000256" key="2">
    <source>
        <dbReference type="ARBA" id="ARBA00009477"/>
    </source>
</evidence>
<protein>
    <submittedName>
        <fullName evidence="8">Efflux transporter periplasmic adaptor subunit</fullName>
    </submittedName>
</protein>
<dbReference type="Pfam" id="PF25917">
    <property type="entry name" value="BSH_RND"/>
    <property type="match status" value="1"/>
</dbReference>
<dbReference type="InterPro" id="IPR006143">
    <property type="entry name" value="RND_pump_MFP"/>
</dbReference>
<dbReference type="EMBL" id="QFPP01000283">
    <property type="protein sequence ID" value="PZQ69925.1"/>
    <property type="molecule type" value="Genomic_DNA"/>
</dbReference>